<evidence type="ECO:0000256" key="3">
    <source>
        <dbReference type="SAM" id="MobiDB-lite"/>
    </source>
</evidence>
<dbReference type="Gene3D" id="6.10.250.1050">
    <property type="match status" value="1"/>
</dbReference>
<dbReference type="Pfam" id="PF04979">
    <property type="entry name" value="IPP-2"/>
    <property type="match status" value="1"/>
</dbReference>
<evidence type="ECO:0000256" key="2">
    <source>
        <dbReference type="ARBA" id="ARBA00023272"/>
    </source>
</evidence>
<name>A0AAV7KNE6_PLEWA</name>
<dbReference type="PANTHER" id="PTHR12398:SF8">
    <property type="entry name" value="RIKEN CDNA 2810408A11 GENE"/>
    <property type="match status" value="1"/>
</dbReference>
<sequence length="180" mass="19997">MTPGPTPRGSIAVTRKPTRGILKITSTQAVPLPPEMSGSRRKSQRWDEMNILATYHPPGKDYGLIKVDEPKTPFNRILDDGTEEDRATGGTFLNPVSLTPELLAERLAALDGISPKALKAVEGRSRTGVQESPDREEFLSKRKAHYNEGRYLGHSVTDDSQRTSVVTSQGIYRRKRKKVN</sequence>
<comment type="similarity">
    <text evidence="1">Belongs to the protein phosphatase inhibitor 2 family.</text>
</comment>
<dbReference type="Proteomes" id="UP001066276">
    <property type="component" value="Chromosome 12"/>
</dbReference>
<dbReference type="InterPro" id="IPR007062">
    <property type="entry name" value="PPI-2"/>
</dbReference>
<keyword evidence="2" id="KW-0650">Protein phosphatase inhibitor</keyword>
<protein>
    <recommendedName>
        <fullName evidence="6">Protein phosphatase inhibitor 2</fullName>
    </recommendedName>
</protein>
<evidence type="ECO:0008006" key="6">
    <source>
        <dbReference type="Google" id="ProtNLM"/>
    </source>
</evidence>
<dbReference type="PANTHER" id="PTHR12398">
    <property type="entry name" value="PROTEIN PHOSPHATASE INHIBITOR"/>
    <property type="match status" value="1"/>
</dbReference>
<proteinExistence type="inferred from homology"/>
<dbReference type="AlphaFoldDB" id="A0AAV7KNE6"/>
<comment type="caution">
    <text evidence="4">The sequence shown here is derived from an EMBL/GenBank/DDBJ whole genome shotgun (WGS) entry which is preliminary data.</text>
</comment>
<accession>A0AAV7KNE6</accession>
<reference evidence="4" key="1">
    <citation type="journal article" date="2022" name="bioRxiv">
        <title>Sequencing and chromosome-scale assembly of the giantPleurodeles waltlgenome.</title>
        <authorList>
            <person name="Brown T."/>
            <person name="Elewa A."/>
            <person name="Iarovenko S."/>
            <person name="Subramanian E."/>
            <person name="Araus A.J."/>
            <person name="Petzold A."/>
            <person name="Susuki M."/>
            <person name="Suzuki K.-i.T."/>
            <person name="Hayashi T."/>
            <person name="Toyoda A."/>
            <person name="Oliveira C."/>
            <person name="Osipova E."/>
            <person name="Leigh N.D."/>
            <person name="Simon A."/>
            <person name="Yun M.H."/>
        </authorList>
    </citation>
    <scope>NUCLEOTIDE SEQUENCE</scope>
    <source>
        <strain evidence="4">20211129_DDA</strain>
        <tissue evidence="4">Liver</tissue>
    </source>
</reference>
<dbReference type="GO" id="GO:0009966">
    <property type="term" value="P:regulation of signal transduction"/>
    <property type="evidence" value="ECO:0007669"/>
    <property type="project" value="InterPro"/>
</dbReference>
<gene>
    <name evidence="4" type="ORF">NDU88_000448</name>
</gene>
<feature type="region of interest" description="Disordered" evidence="3">
    <location>
        <begin position="150"/>
        <end position="180"/>
    </location>
</feature>
<dbReference type="GO" id="GO:0004864">
    <property type="term" value="F:protein phosphatase inhibitor activity"/>
    <property type="evidence" value="ECO:0007669"/>
    <property type="project" value="UniProtKB-KW"/>
</dbReference>
<organism evidence="4 5">
    <name type="scientific">Pleurodeles waltl</name>
    <name type="common">Iberian ribbed newt</name>
    <dbReference type="NCBI Taxonomy" id="8319"/>
    <lineage>
        <taxon>Eukaryota</taxon>
        <taxon>Metazoa</taxon>
        <taxon>Chordata</taxon>
        <taxon>Craniata</taxon>
        <taxon>Vertebrata</taxon>
        <taxon>Euteleostomi</taxon>
        <taxon>Amphibia</taxon>
        <taxon>Batrachia</taxon>
        <taxon>Caudata</taxon>
        <taxon>Salamandroidea</taxon>
        <taxon>Salamandridae</taxon>
        <taxon>Pleurodelinae</taxon>
        <taxon>Pleurodeles</taxon>
    </lineage>
</organism>
<dbReference type="EMBL" id="JANPWB010000016">
    <property type="protein sequence ID" value="KAJ1080228.1"/>
    <property type="molecule type" value="Genomic_DNA"/>
</dbReference>
<evidence type="ECO:0000313" key="4">
    <source>
        <dbReference type="EMBL" id="KAJ1080228.1"/>
    </source>
</evidence>
<evidence type="ECO:0000256" key="1">
    <source>
        <dbReference type="ARBA" id="ARBA00005472"/>
    </source>
</evidence>
<evidence type="ECO:0000313" key="5">
    <source>
        <dbReference type="Proteomes" id="UP001066276"/>
    </source>
</evidence>
<keyword evidence="5" id="KW-1185">Reference proteome</keyword>